<reference evidence="1 2" key="1">
    <citation type="journal article" date="2011" name="Genome Biol.">
        <title>Comparative genome sequence analysis underscores mycoparasitism as the ancestral life style of Trichoderma.</title>
        <authorList>
            <person name="Kubicek C.P."/>
            <person name="Herrera-Estrella A."/>
            <person name="Seidl-Seiboth V."/>
            <person name="Martinez D.A."/>
            <person name="Druzhinina I.S."/>
            <person name="Thon M."/>
            <person name="Zeilinger S."/>
            <person name="Casas-Flores S."/>
            <person name="Horwitz B.A."/>
            <person name="Mukherjee P.K."/>
            <person name="Mukherjee M."/>
            <person name="Kredics L."/>
            <person name="Alcaraz L.D."/>
            <person name="Aerts A."/>
            <person name="Antal Z."/>
            <person name="Atanasova L."/>
            <person name="Cervantes-Badillo M.G."/>
            <person name="Challacombe J."/>
            <person name="Chertkov O."/>
            <person name="McCluskey K."/>
            <person name="Coulpier F."/>
            <person name="Deshpande N."/>
            <person name="von Doehren H."/>
            <person name="Ebbole D.J."/>
            <person name="Esquivel-Naranjo E.U."/>
            <person name="Fekete E."/>
            <person name="Flipphi M."/>
            <person name="Glaser F."/>
            <person name="Gomez-Rodriguez E.Y."/>
            <person name="Gruber S."/>
            <person name="Han C."/>
            <person name="Henrissat B."/>
            <person name="Hermosa R."/>
            <person name="Hernandez-Onate M."/>
            <person name="Karaffa L."/>
            <person name="Kosti I."/>
            <person name="Le Crom S."/>
            <person name="Lindquist E."/>
            <person name="Lucas S."/>
            <person name="Luebeck M."/>
            <person name="Luebeck P.S."/>
            <person name="Margeot A."/>
            <person name="Metz B."/>
            <person name="Misra M."/>
            <person name="Nevalainen H."/>
            <person name="Omann M."/>
            <person name="Packer N."/>
            <person name="Perrone G."/>
            <person name="Uresti-Rivera E.E."/>
            <person name="Salamov A."/>
            <person name="Schmoll M."/>
            <person name="Seiboth B."/>
            <person name="Shapiro H."/>
            <person name="Sukno S."/>
            <person name="Tamayo-Ramos J.A."/>
            <person name="Tisch D."/>
            <person name="Wiest A."/>
            <person name="Wilkinson H.H."/>
            <person name="Zhang M."/>
            <person name="Coutinho P.M."/>
            <person name="Kenerley C.M."/>
            <person name="Monte E."/>
            <person name="Baker S.E."/>
            <person name="Grigoriev I.V."/>
        </authorList>
    </citation>
    <scope>NUCLEOTIDE SEQUENCE [LARGE SCALE GENOMIC DNA]</scope>
    <source>
        <strain evidence="2">Gv29-8 / FGSC 10586</strain>
    </source>
</reference>
<dbReference type="HOGENOM" id="CLU_098718_0_0_1"/>
<dbReference type="STRING" id="413071.G9N4K6"/>
<dbReference type="OrthoDB" id="4899335at2759"/>
<dbReference type="InParanoid" id="G9N4K6"/>
<protein>
    <recommendedName>
        <fullName evidence="3">BTB domain-containing protein</fullName>
    </recommendedName>
</protein>
<name>G9N4K6_HYPVG</name>
<accession>G9N4K6</accession>
<dbReference type="GeneID" id="25791980"/>
<dbReference type="OMA" id="EMNIDLA"/>
<gene>
    <name evidence="1" type="ORF">TRIVIDRAFT_225835</name>
</gene>
<dbReference type="EMBL" id="ABDF02000086">
    <property type="protein sequence ID" value="EHK18531.1"/>
    <property type="molecule type" value="Genomic_DNA"/>
</dbReference>
<keyword evidence="2" id="KW-1185">Reference proteome</keyword>
<dbReference type="RefSeq" id="XP_013952728.1">
    <property type="nucleotide sequence ID" value="XM_014097253.1"/>
</dbReference>
<organism evidence="1 2">
    <name type="scientific">Hypocrea virens (strain Gv29-8 / FGSC 10586)</name>
    <name type="common">Gliocladium virens</name>
    <name type="synonym">Trichoderma virens</name>
    <dbReference type="NCBI Taxonomy" id="413071"/>
    <lineage>
        <taxon>Eukaryota</taxon>
        <taxon>Fungi</taxon>
        <taxon>Dikarya</taxon>
        <taxon>Ascomycota</taxon>
        <taxon>Pezizomycotina</taxon>
        <taxon>Sordariomycetes</taxon>
        <taxon>Hypocreomycetidae</taxon>
        <taxon>Hypocreales</taxon>
        <taxon>Hypocreaceae</taxon>
        <taxon>Trichoderma</taxon>
    </lineage>
</organism>
<proteinExistence type="predicted"/>
<evidence type="ECO:0000313" key="2">
    <source>
        <dbReference type="Proteomes" id="UP000007115"/>
    </source>
</evidence>
<sequence>MAAHRIDIDPDGDTLIILPTVQVTAEKSSDAARREMNGTDAPESTAIIEEIFYFKVSMKHLTMASPRAKMEFEPIFDPYTFEIVLAMIHAKTEKLPTDISIAMLSNIAVVADDLNCSSAVQSFATQWIDRMTLLEPHTIDIRLAQLLLISSVFKSDNLFIKATYKAVLLSPDEMPSFGLPIWPAVLRER</sequence>
<evidence type="ECO:0008006" key="3">
    <source>
        <dbReference type="Google" id="ProtNLM"/>
    </source>
</evidence>
<dbReference type="AlphaFoldDB" id="G9N4K6"/>
<evidence type="ECO:0000313" key="1">
    <source>
        <dbReference type="EMBL" id="EHK18531.1"/>
    </source>
</evidence>
<dbReference type="VEuPathDB" id="FungiDB:TRIVIDRAFT_225835"/>
<dbReference type="Proteomes" id="UP000007115">
    <property type="component" value="Unassembled WGS sequence"/>
</dbReference>
<comment type="caution">
    <text evidence="1">The sequence shown here is derived from an EMBL/GenBank/DDBJ whole genome shotgun (WGS) entry which is preliminary data.</text>
</comment>